<dbReference type="RefSeq" id="WP_311333449.1">
    <property type="nucleotide sequence ID" value="NZ_JAVRHZ010000006.1"/>
</dbReference>
<dbReference type="Gene3D" id="3.10.450.50">
    <property type="match status" value="1"/>
</dbReference>
<gene>
    <name evidence="2" type="ORF">RM538_10810</name>
</gene>
<feature type="domain" description="SnoaL-like" evidence="1">
    <location>
        <begin position="1"/>
        <end position="118"/>
    </location>
</feature>
<dbReference type="InterPro" id="IPR032710">
    <property type="entry name" value="NTF2-like_dom_sf"/>
</dbReference>
<dbReference type="SUPFAM" id="SSF54427">
    <property type="entry name" value="NTF2-like"/>
    <property type="match status" value="1"/>
</dbReference>
<evidence type="ECO:0000313" key="2">
    <source>
        <dbReference type="EMBL" id="MDT0556498.1"/>
    </source>
</evidence>
<evidence type="ECO:0000259" key="1">
    <source>
        <dbReference type="Pfam" id="PF20409"/>
    </source>
</evidence>
<protein>
    <submittedName>
        <fullName evidence="2">Nuclear transport factor 2 family protein</fullName>
    </submittedName>
</protein>
<keyword evidence="3" id="KW-1185">Reference proteome</keyword>
<dbReference type="Pfam" id="PF20409">
    <property type="entry name" value="SnoaL_5"/>
    <property type="match status" value="1"/>
</dbReference>
<dbReference type="EMBL" id="JAVRHZ010000006">
    <property type="protein sequence ID" value="MDT0556498.1"/>
    <property type="molecule type" value="Genomic_DNA"/>
</dbReference>
<dbReference type="Proteomes" id="UP001254488">
    <property type="component" value="Unassembled WGS sequence"/>
</dbReference>
<reference evidence="2 3" key="1">
    <citation type="submission" date="2023-09" db="EMBL/GenBank/DDBJ databases">
        <authorList>
            <person name="Rey-Velasco X."/>
        </authorList>
    </citation>
    <scope>NUCLEOTIDE SEQUENCE [LARGE SCALE GENOMIC DNA]</scope>
    <source>
        <strain evidence="2 3">W242</strain>
    </source>
</reference>
<comment type="caution">
    <text evidence="2">The sequence shown here is derived from an EMBL/GenBank/DDBJ whole genome shotgun (WGS) entry which is preliminary data.</text>
</comment>
<dbReference type="InterPro" id="IPR046860">
    <property type="entry name" value="SnoaL_5"/>
</dbReference>
<accession>A0ABU2YHF0</accession>
<proteinExistence type="predicted"/>
<organism evidence="2 3">
    <name type="scientific">Patiriisocius hiemis</name>
    <dbReference type="NCBI Taxonomy" id="3075604"/>
    <lineage>
        <taxon>Bacteria</taxon>
        <taxon>Pseudomonadati</taxon>
        <taxon>Bacteroidota</taxon>
        <taxon>Flavobacteriia</taxon>
        <taxon>Flavobacteriales</taxon>
        <taxon>Flavobacteriaceae</taxon>
        <taxon>Patiriisocius</taxon>
    </lineage>
</organism>
<evidence type="ECO:0000313" key="3">
    <source>
        <dbReference type="Proteomes" id="UP001254488"/>
    </source>
</evidence>
<name>A0ABU2YHF0_9FLAO</name>
<sequence>MTTQEIANNLVAWCNSGNEARCYQELYSPNIVSIEPEGASENPVARGMEEVAKKGEWWEENFEVHSTKASAPIVADNWFSIRHEMDTTHKPSGQRSQMSEISVYEVKDGKIVREQFFYDVPEE</sequence>